<protein>
    <submittedName>
        <fullName evidence="6">VIT family protein</fullName>
    </submittedName>
</protein>
<dbReference type="GO" id="GO:0005384">
    <property type="term" value="F:manganese ion transmembrane transporter activity"/>
    <property type="evidence" value="ECO:0007669"/>
    <property type="project" value="InterPro"/>
</dbReference>
<evidence type="ECO:0000313" key="7">
    <source>
        <dbReference type="Proteomes" id="UP000049222"/>
    </source>
</evidence>
<organism evidence="6 7">
    <name type="scientific">Jannaschia donghaensis</name>
    <dbReference type="NCBI Taxonomy" id="420998"/>
    <lineage>
        <taxon>Bacteria</taxon>
        <taxon>Pseudomonadati</taxon>
        <taxon>Pseudomonadota</taxon>
        <taxon>Alphaproteobacteria</taxon>
        <taxon>Rhodobacterales</taxon>
        <taxon>Roseobacteraceae</taxon>
        <taxon>Jannaschia</taxon>
    </lineage>
</organism>
<dbReference type="GO" id="GO:0030026">
    <property type="term" value="P:intracellular manganese ion homeostasis"/>
    <property type="evidence" value="ECO:0007669"/>
    <property type="project" value="InterPro"/>
</dbReference>
<feature type="transmembrane region" description="Helical" evidence="5">
    <location>
        <begin position="12"/>
        <end position="37"/>
    </location>
</feature>
<keyword evidence="3 5" id="KW-1133">Transmembrane helix</keyword>
<name>A0A0M6YKL0_9RHOB</name>
<evidence type="ECO:0000256" key="1">
    <source>
        <dbReference type="ARBA" id="ARBA00004127"/>
    </source>
</evidence>
<evidence type="ECO:0000256" key="5">
    <source>
        <dbReference type="SAM" id="Phobius"/>
    </source>
</evidence>
<accession>A0A0M6YKL0</accession>
<feature type="transmembrane region" description="Helical" evidence="5">
    <location>
        <begin position="189"/>
        <end position="211"/>
    </location>
</feature>
<dbReference type="STRING" id="420998.JDO7802_02372"/>
<keyword evidence="7" id="KW-1185">Reference proteome</keyword>
<dbReference type="PANTHER" id="PTHR31851">
    <property type="entry name" value="FE(2+)/MN(2+) TRANSPORTER PCL1"/>
    <property type="match status" value="1"/>
</dbReference>
<dbReference type="EMBL" id="CXSU01000012">
    <property type="protein sequence ID" value="CTQ50349.1"/>
    <property type="molecule type" value="Genomic_DNA"/>
</dbReference>
<reference evidence="6 7" key="1">
    <citation type="submission" date="2015-07" db="EMBL/GenBank/DDBJ databases">
        <authorList>
            <person name="Noorani M."/>
        </authorList>
    </citation>
    <scope>NUCLEOTIDE SEQUENCE [LARGE SCALE GENOMIC DNA]</scope>
    <source>
        <strain evidence="6 7">CECT 7802</strain>
    </source>
</reference>
<sequence>MRDAVYGGIDGAVTTFAIVAGVAGAGLPVGVILALGIANVLADGFSMAAGNYSGTKADRDDRARLWAREEIHIEQYPAGELEELRQILAAKGLTGAGLEAAVVAISADRTAWIETMLVEEYGLNPVDPAPLRAAGVTFVAFIAAGFVPLVPFIFPIEQAFTVSAILTSLTFAAIGAIKSRWSLSRWWVSAGETLAIGGTAAIIAYLVWWLFDVG</sequence>
<gene>
    <name evidence="6" type="ORF">JDO7802_02372</name>
</gene>
<keyword evidence="4 5" id="KW-0472">Membrane</keyword>
<feature type="transmembrane region" description="Helical" evidence="5">
    <location>
        <begin position="160"/>
        <end position="177"/>
    </location>
</feature>
<dbReference type="InterPro" id="IPR008217">
    <property type="entry name" value="Ccc1_fam"/>
</dbReference>
<dbReference type="Proteomes" id="UP000049222">
    <property type="component" value="Unassembled WGS sequence"/>
</dbReference>
<dbReference type="GO" id="GO:0012505">
    <property type="term" value="C:endomembrane system"/>
    <property type="evidence" value="ECO:0007669"/>
    <property type="project" value="UniProtKB-SubCell"/>
</dbReference>
<dbReference type="Pfam" id="PF01988">
    <property type="entry name" value="VIT1"/>
    <property type="match status" value="1"/>
</dbReference>
<evidence type="ECO:0000256" key="3">
    <source>
        <dbReference type="ARBA" id="ARBA00022989"/>
    </source>
</evidence>
<keyword evidence="2 5" id="KW-0812">Transmembrane</keyword>
<proteinExistence type="predicted"/>
<evidence type="ECO:0000256" key="4">
    <source>
        <dbReference type="ARBA" id="ARBA00023136"/>
    </source>
</evidence>
<feature type="transmembrane region" description="Helical" evidence="5">
    <location>
        <begin position="133"/>
        <end position="154"/>
    </location>
</feature>
<evidence type="ECO:0000256" key="2">
    <source>
        <dbReference type="ARBA" id="ARBA00022692"/>
    </source>
</evidence>
<comment type="subcellular location">
    <subcellularLocation>
        <location evidence="1">Endomembrane system</location>
        <topology evidence="1">Multi-pass membrane protein</topology>
    </subcellularLocation>
</comment>
<evidence type="ECO:0000313" key="6">
    <source>
        <dbReference type="EMBL" id="CTQ50349.1"/>
    </source>
</evidence>
<dbReference type="AlphaFoldDB" id="A0A0M6YKL0"/>